<dbReference type="EMBL" id="CP002480">
    <property type="protein sequence ID" value="ADW68762.1"/>
    <property type="molecule type" value="Genomic_DNA"/>
</dbReference>
<evidence type="ECO:0000259" key="1">
    <source>
        <dbReference type="Pfam" id="PF12705"/>
    </source>
</evidence>
<dbReference type="STRING" id="1198114.AciX9_1714"/>
<feature type="domain" description="PD-(D/E)XK endonuclease-like" evidence="1">
    <location>
        <begin position="608"/>
        <end position="876"/>
    </location>
</feature>
<dbReference type="Gene3D" id="3.90.320.10">
    <property type="match status" value="1"/>
</dbReference>
<keyword evidence="3" id="KW-1185">Reference proteome</keyword>
<dbReference type="PaxDb" id="1198114-AciX9_1714"/>
<dbReference type="NCBIfam" id="TIGR03623">
    <property type="entry name" value="probable DNA repair protein"/>
    <property type="match status" value="1"/>
</dbReference>
<organism evidence="3">
    <name type="scientific">Granulicella tundricola (strain ATCC BAA-1859 / DSM 23138 / MP5ACTX9)</name>
    <dbReference type="NCBI Taxonomy" id="1198114"/>
    <lineage>
        <taxon>Bacteria</taxon>
        <taxon>Pseudomonadati</taxon>
        <taxon>Acidobacteriota</taxon>
        <taxon>Terriglobia</taxon>
        <taxon>Terriglobales</taxon>
        <taxon>Acidobacteriaceae</taxon>
        <taxon>Granulicella</taxon>
    </lineage>
</organism>
<dbReference type="OrthoDB" id="9761147at2"/>
<sequence>MGGTRLYKQIMQSVTTLPPVIAEAISRGVTILTPGQRAARTLRLAYDLHQRASGIPTWTPPEIHPLDSWLTTLWHRLTVTGQADRLLLNPTQEHVLWRQIITSDPEVSGLRSPDSLASMAASAWRTLCLHNGRTRLPGSATSTDTRAFERWAQTFQRLCLRQAYLSPAQLPELLTATVNLPIPPAGLLLLDFDTLLPAHQTLFDTLSPVAHHQTTTPAPPHLHAAADPRSELLTAANWIAQTLSANPESRIAVVVPDLESRRPEITRIFAQTLSPELQRFPTPATPTPFEFALGQPLSHTALAATALNLLTFTLSPLPLDTISTLLLSPYLITPIEQLAAAEFDAFTLRQTRLLRPELTLEALLALLPATLPSLSARLRALHRTAKSDLPTQQSHAAWSDTFRALLESAGWTRTAPLDSLAFQTHRRFSSALDELATLDFDGTHPTAAAALATFTRILDQTIFAPESHNAPIQILGPLEIGAVPFDALWFLSAGDLTWPNPPSTSPLIPWQLQRALNIPGSDPTQSQAAAQTLTTRIAHSASQVIFSYAVQVDEAHQRPSPSVTALKLTPLKALEAHTTLAPQPYDIIPDQTTLPPLPDVPLRGGATILQLQAACAFRAFAEQRLFSSEPQPRTLGLDPRDRGNLVHKVMEELWSCIHDQGELKALTLPARDSLLADCINHALQRTDRLAQSPWDEAYLGTQRTRLLTLLRPWLDLEAARPAFAVRAREQADRHAQLGPLTLSLRMDRVDETDAGLVILDYKTGVAAPSDWLSDRPDAPQLPLYAVLTDQPEEPVAGIAFAILRAGDDLCLKGYATGDDVFGKTSRMNFPTMEDQLEDWRRVLTQLATSFAEGDTAVLPKSYPKTCAYCAQRILCRLNPTTLTDLNDEEPEEAAIA</sequence>
<protein>
    <submittedName>
        <fullName evidence="2">Putative DNA repair protein</fullName>
    </submittedName>
</protein>
<accession>E8WYS6</accession>
<evidence type="ECO:0000313" key="3">
    <source>
        <dbReference type="Proteomes" id="UP000000343"/>
    </source>
</evidence>
<gene>
    <name evidence="2" type="ordered locus">AciX9_1714</name>
</gene>
<reference evidence="3" key="1">
    <citation type="submission" date="2011-01" db="EMBL/GenBank/DDBJ databases">
        <title>Complete sequence of chromosome of Acidobacterium sp. MP5ACTX9.</title>
        <authorList>
            <consortium name="US DOE Joint Genome Institute"/>
            <person name="Lucas S."/>
            <person name="Copeland A."/>
            <person name="Lapidus A."/>
            <person name="Cheng J.-F."/>
            <person name="Goodwin L."/>
            <person name="Pitluck S."/>
            <person name="Teshima H."/>
            <person name="Detter J.C."/>
            <person name="Han C."/>
            <person name="Tapia R."/>
            <person name="Land M."/>
            <person name="Hauser L."/>
            <person name="Kyrpides N."/>
            <person name="Ivanova N."/>
            <person name="Ovchinnikova G."/>
            <person name="Pagani I."/>
            <person name="Rawat S.R."/>
            <person name="Mannisto M."/>
            <person name="Haggblom M.M."/>
            <person name="Woyke T."/>
        </authorList>
    </citation>
    <scope>NUCLEOTIDE SEQUENCE [LARGE SCALE GENOMIC DNA]</scope>
    <source>
        <strain evidence="3">MP5ACTX9</strain>
    </source>
</reference>
<dbReference type="SUPFAM" id="SSF52540">
    <property type="entry name" value="P-loop containing nucleoside triphosphate hydrolases"/>
    <property type="match status" value="1"/>
</dbReference>
<name>E8WYS6_GRATM</name>
<dbReference type="KEGG" id="acm:AciX9_1714"/>
<dbReference type="InterPro" id="IPR027417">
    <property type="entry name" value="P-loop_NTPase"/>
</dbReference>
<dbReference type="InterPro" id="IPR011604">
    <property type="entry name" value="PDDEXK-like_dom_sf"/>
</dbReference>
<evidence type="ECO:0000313" key="2">
    <source>
        <dbReference type="EMBL" id="ADW68762.1"/>
    </source>
</evidence>
<dbReference type="AlphaFoldDB" id="E8WYS6"/>
<dbReference type="InterPro" id="IPR019925">
    <property type="entry name" value="DNA_repair_protein_predicted"/>
</dbReference>
<proteinExistence type="predicted"/>
<dbReference type="HOGENOM" id="CLU_014693_0_0_0"/>
<dbReference type="Pfam" id="PF12705">
    <property type="entry name" value="PDDEXK_1"/>
    <property type="match status" value="1"/>
</dbReference>
<dbReference type="InterPro" id="IPR038726">
    <property type="entry name" value="PDDEXK_AddAB-type"/>
</dbReference>
<dbReference type="Proteomes" id="UP000000343">
    <property type="component" value="Chromosome"/>
</dbReference>
<dbReference type="eggNOG" id="COG2887">
    <property type="taxonomic scope" value="Bacteria"/>
</dbReference>